<dbReference type="InterPro" id="IPR050101">
    <property type="entry name" value="CinA"/>
</dbReference>
<proteinExistence type="predicted"/>
<keyword evidence="3" id="KW-1185">Reference proteome</keyword>
<dbReference type="PANTHER" id="PTHR13939:SF0">
    <property type="entry name" value="NMN AMIDOHYDROLASE-LIKE PROTEIN YFAY"/>
    <property type="match status" value="1"/>
</dbReference>
<dbReference type="EMBL" id="CP017834">
    <property type="protein sequence ID" value="APJ03247.1"/>
    <property type="molecule type" value="Genomic_DNA"/>
</dbReference>
<dbReference type="KEGG" id="saqi:AXG55_04740"/>
<dbReference type="InterPro" id="IPR036653">
    <property type="entry name" value="CinA-like_C"/>
</dbReference>
<gene>
    <name evidence="2" type="ORF">AXG55_04740</name>
</gene>
<sequence length="452" mass="51305">MKSAGLLITGNEVLSAKTKDTNGPFMGMHLRRLGIPVRASMMCADEESDLLECLHYLASKSDVILMTGGLGPTSDDLTADVVAKFFHIPLEFNQEAWDACADFFIKSGRTSIPESNKKQANLPKGCKLLPNKLGTAAGFSVSGEKNGKKVTIYSMPGVPYEMEVMFLEYVLPHLSNNSLPPIMQSWQVFFMGESFMQTAINEAEKALLNKFQNASISYQAHPNYVSYSVTLFPESKENKEECEKYLNDVFNCAVDSAFGEYIIYKQDKKVAQYIISTLLEKNLKISFIENSSAGYLTKEFSSISHDPRFFAGSFCLASRNIKENIFKIPHNILNNEKNEPLLMLEYLSTNSFQFTEADICLSEYGFPSDPYLKYENPPEGFYLLLSFRKSKFLNYEEFEKKLAKFSWKNVEDLNSSQFVHFSCFLKSNKRHVREIQQLRACIYLLCSLAKIL</sequence>
<dbReference type="InterPro" id="IPR036425">
    <property type="entry name" value="MoaB/Mog-like_dom_sf"/>
</dbReference>
<dbReference type="RefSeq" id="WP_148696974.1">
    <property type="nucleotide sequence ID" value="NZ_CP017834.1"/>
</dbReference>
<dbReference type="Proteomes" id="UP000184731">
    <property type="component" value="Chromosome"/>
</dbReference>
<dbReference type="PANTHER" id="PTHR13939">
    <property type="entry name" value="NICOTINAMIDE-NUCLEOTIDE AMIDOHYDROLASE PNCC"/>
    <property type="match status" value="1"/>
</dbReference>
<accession>A0A1L4CZ81</accession>
<dbReference type="SMART" id="SM00852">
    <property type="entry name" value="MoCF_biosynth"/>
    <property type="match status" value="1"/>
</dbReference>
<reference evidence="2 3" key="1">
    <citation type="submission" date="2016-10" db="EMBL/GenBank/DDBJ databases">
        <title>Silvanigrella aquatica sp. nov., isolated from a freshwater lake located in the Black Forest, Germany, description of Silvanigrellaceae fam. nov., Silvanigrellales ord. nov., reclassification of the order Bdellovibrionales in the class Oligoflexia, reclassification of the families Bacteriovoracaceae and Halobacteriovoraceae in the new order Bacteriovoracales ord. nov., and reclassification of the family Pseudobacteriovoracaceae in the order Oligoflexiales.</title>
        <authorList>
            <person name="Hahn M.W."/>
            <person name="Schmidt J."/>
            <person name="Koll U."/>
            <person name="Rohde M."/>
            <person name="Verbag S."/>
            <person name="Pitt A."/>
            <person name="Nakai R."/>
            <person name="Naganuma T."/>
            <person name="Lang E."/>
        </authorList>
    </citation>
    <scope>NUCLEOTIDE SEQUENCE [LARGE SCALE GENOMIC DNA]</scope>
    <source>
        <strain evidence="2 3">MWH-Nonnen-W8red</strain>
    </source>
</reference>
<dbReference type="CDD" id="cd00885">
    <property type="entry name" value="cinA"/>
    <property type="match status" value="1"/>
</dbReference>
<dbReference type="InterPro" id="IPR008136">
    <property type="entry name" value="CinA_C"/>
</dbReference>
<dbReference type="Gene3D" id="3.90.950.20">
    <property type="entry name" value="CinA-like"/>
    <property type="match status" value="1"/>
</dbReference>
<dbReference type="STRING" id="1915309.AXG55_04740"/>
<dbReference type="SUPFAM" id="SSF142433">
    <property type="entry name" value="CinA-like"/>
    <property type="match status" value="1"/>
</dbReference>
<organism evidence="2 3">
    <name type="scientific">Silvanigrella aquatica</name>
    <dbReference type="NCBI Taxonomy" id="1915309"/>
    <lineage>
        <taxon>Bacteria</taxon>
        <taxon>Pseudomonadati</taxon>
        <taxon>Bdellovibrionota</taxon>
        <taxon>Oligoflexia</taxon>
        <taxon>Silvanigrellales</taxon>
        <taxon>Silvanigrellaceae</taxon>
        <taxon>Silvanigrella</taxon>
    </lineage>
</organism>
<dbReference type="Gene3D" id="3.40.980.10">
    <property type="entry name" value="MoaB/Mog-like domain"/>
    <property type="match status" value="1"/>
</dbReference>
<evidence type="ECO:0000313" key="3">
    <source>
        <dbReference type="Proteomes" id="UP000184731"/>
    </source>
</evidence>
<dbReference type="Pfam" id="PF00994">
    <property type="entry name" value="MoCF_biosynth"/>
    <property type="match status" value="1"/>
</dbReference>
<evidence type="ECO:0000259" key="1">
    <source>
        <dbReference type="SMART" id="SM00852"/>
    </source>
</evidence>
<dbReference type="Pfam" id="PF02464">
    <property type="entry name" value="CinA"/>
    <property type="match status" value="1"/>
</dbReference>
<dbReference type="OrthoDB" id="5288642at2"/>
<evidence type="ECO:0000313" key="2">
    <source>
        <dbReference type="EMBL" id="APJ03247.1"/>
    </source>
</evidence>
<dbReference type="AlphaFoldDB" id="A0A1L4CZ81"/>
<protein>
    <recommendedName>
        <fullName evidence="1">MoaB/Mog domain-containing protein</fullName>
    </recommendedName>
</protein>
<feature type="domain" description="MoaB/Mog" evidence="1">
    <location>
        <begin position="5"/>
        <end position="176"/>
    </location>
</feature>
<name>A0A1L4CZ81_9BACT</name>
<dbReference type="InterPro" id="IPR001453">
    <property type="entry name" value="MoaB/Mog_dom"/>
</dbReference>
<dbReference type="SUPFAM" id="SSF53218">
    <property type="entry name" value="Molybdenum cofactor biosynthesis proteins"/>
    <property type="match status" value="1"/>
</dbReference>